<dbReference type="InterPro" id="IPR050487">
    <property type="entry name" value="FtsQ_DivIB"/>
</dbReference>
<feature type="compositionally biased region" description="Basic and acidic residues" evidence="8">
    <location>
        <begin position="1"/>
        <end position="11"/>
    </location>
</feature>
<feature type="domain" description="POTRA" evidence="10">
    <location>
        <begin position="69"/>
        <end position="137"/>
    </location>
</feature>
<evidence type="ECO:0000256" key="5">
    <source>
        <dbReference type="ARBA" id="ARBA00022989"/>
    </source>
</evidence>
<evidence type="ECO:0000256" key="3">
    <source>
        <dbReference type="ARBA" id="ARBA00022618"/>
    </source>
</evidence>
<evidence type="ECO:0000256" key="6">
    <source>
        <dbReference type="ARBA" id="ARBA00023136"/>
    </source>
</evidence>
<comment type="caution">
    <text evidence="11">The sequence shown here is derived from an EMBL/GenBank/DDBJ whole genome shotgun (WGS) entry which is preliminary data.</text>
</comment>
<keyword evidence="6 9" id="KW-0472">Membrane</keyword>
<keyword evidence="4 9" id="KW-0812">Transmembrane</keyword>
<dbReference type="Pfam" id="PF08478">
    <property type="entry name" value="POTRA_1"/>
    <property type="match status" value="1"/>
</dbReference>
<keyword evidence="3 11" id="KW-0132">Cell division</keyword>
<reference evidence="11 12" key="1">
    <citation type="submission" date="2019-03" db="EMBL/GenBank/DDBJ databases">
        <title>Genomic Encyclopedia of Type Strains, Phase III (KMG-III): the genomes of soil and plant-associated and newly described type strains.</title>
        <authorList>
            <person name="Whitman W."/>
        </authorList>
    </citation>
    <scope>NUCLEOTIDE SEQUENCE [LARGE SCALE GENOMIC DNA]</scope>
    <source>
        <strain evidence="11 12">VKM Ac-2527</strain>
    </source>
</reference>
<dbReference type="Pfam" id="PF03799">
    <property type="entry name" value="FtsQ_DivIB_C"/>
    <property type="match status" value="1"/>
</dbReference>
<evidence type="ECO:0000259" key="10">
    <source>
        <dbReference type="PROSITE" id="PS51779"/>
    </source>
</evidence>
<dbReference type="GO" id="GO:0005886">
    <property type="term" value="C:plasma membrane"/>
    <property type="evidence" value="ECO:0007669"/>
    <property type="project" value="TreeGrafter"/>
</dbReference>
<dbReference type="Gene3D" id="3.10.20.310">
    <property type="entry name" value="membrane protein fhac"/>
    <property type="match status" value="1"/>
</dbReference>
<comment type="subcellular location">
    <subcellularLocation>
        <location evidence="1">Membrane</location>
    </subcellularLocation>
</comment>
<evidence type="ECO:0000313" key="11">
    <source>
        <dbReference type="EMBL" id="TDO49843.1"/>
    </source>
</evidence>
<dbReference type="PROSITE" id="PS51779">
    <property type="entry name" value="POTRA"/>
    <property type="match status" value="1"/>
</dbReference>
<proteinExistence type="predicted"/>
<dbReference type="Proteomes" id="UP000295388">
    <property type="component" value="Unassembled WGS sequence"/>
</dbReference>
<dbReference type="RefSeq" id="WP_133800130.1">
    <property type="nucleotide sequence ID" value="NZ_SNWQ01000005.1"/>
</dbReference>
<evidence type="ECO:0000313" key="12">
    <source>
        <dbReference type="Proteomes" id="UP000295388"/>
    </source>
</evidence>
<gene>
    <name evidence="11" type="ORF">EV643_10571</name>
</gene>
<dbReference type="OrthoDB" id="9790760at2"/>
<feature type="transmembrane region" description="Helical" evidence="9">
    <location>
        <begin position="43"/>
        <end position="64"/>
    </location>
</feature>
<keyword evidence="2" id="KW-1003">Cell membrane</keyword>
<dbReference type="InterPro" id="IPR005548">
    <property type="entry name" value="Cell_div_FtsQ/DivIB_C"/>
</dbReference>
<protein>
    <submittedName>
        <fullName evidence="11">Cell division protein FtsQ</fullName>
    </submittedName>
</protein>
<evidence type="ECO:0000256" key="4">
    <source>
        <dbReference type="ARBA" id="ARBA00022692"/>
    </source>
</evidence>
<sequence>MSQIDRGEVSDRGGGAGKESDTALAKAQQRFARRQRLVRWRSWLPWAIGGGIVLVGGIAAWSFYFSSVLAVDGVQVNGADTVPTATIMSAADAPIGTPLAKVDLNAIADRVRTLPAVADAQVTRAWPDQLVIVVTERVPVVVVTDGSRFELVDATGVSFKTVPSRPEGLPEALVVGSRRDVTIRSVVTVSAALPTGLRSQVRSISAASPDSIALNLPAGVKVVWGSSDDSARKAEVLSVLMRRQAKVYDVSAPDLPVTKGEKK</sequence>
<evidence type="ECO:0000256" key="9">
    <source>
        <dbReference type="SAM" id="Phobius"/>
    </source>
</evidence>
<dbReference type="InterPro" id="IPR013685">
    <property type="entry name" value="POTRA_FtsQ_type"/>
</dbReference>
<keyword evidence="7" id="KW-0131">Cell cycle</keyword>
<dbReference type="PANTHER" id="PTHR37820">
    <property type="entry name" value="CELL DIVISION PROTEIN DIVIB"/>
    <property type="match status" value="1"/>
</dbReference>
<dbReference type="EMBL" id="SNWQ01000005">
    <property type="protein sequence ID" value="TDO49843.1"/>
    <property type="molecule type" value="Genomic_DNA"/>
</dbReference>
<evidence type="ECO:0000256" key="8">
    <source>
        <dbReference type="SAM" id="MobiDB-lite"/>
    </source>
</evidence>
<name>A0A4R6KGB6_9ACTN</name>
<evidence type="ECO:0000256" key="2">
    <source>
        <dbReference type="ARBA" id="ARBA00022475"/>
    </source>
</evidence>
<feature type="region of interest" description="Disordered" evidence="8">
    <location>
        <begin position="1"/>
        <end position="22"/>
    </location>
</feature>
<dbReference type="AlphaFoldDB" id="A0A4R6KGB6"/>
<accession>A0A4R6KGB6</accession>
<dbReference type="InterPro" id="IPR034746">
    <property type="entry name" value="POTRA"/>
</dbReference>
<organism evidence="11 12">
    <name type="scientific">Kribbella caucasensis</name>
    <dbReference type="NCBI Taxonomy" id="2512215"/>
    <lineage>
        <taxon>Bacteria</taxon>
        <taxon>Bacillati</taxon>
        <taxon>Actinomycetota</taxon>
        <taxon>Actinomycetes</taxon>
        <taxon>Propionibacteriales</taxon>
        <taxon>Kribbellaceae</taxon>
        <taxon>Kribbella</taxon>
    </lineage>
</organism>
<dbReference type="PANTHER" id="PTHR37820:SF1">
    <property type="entry name" value="CELL DIVISION PROTEIN FTSQ"/>
    <property type="match status" value="1"/>
</dbReference>
<keyword evidence="5 9" id="KW-1133">Transmembrane helix</keyword>
<evidence type="ECO:0000256" key="1">
    <source>
        <dbReference type="ARBA" id="ARBA00004370"/>
    </source>
</evidence>
<dbReference type="GO" id="GO:0051301">
    <property type="term" value="P:cell division"/>
    <property type="evidence" value="ECO:0007669"/>
    <property type="project" value="UniProtKB-KW"/>
</dbReference>
<keyword evidence="12" id="KW-1185">Reference proteome</keyword>
<evidence type="ECO:0000256" key="7">
    <source>
        <dbReference type="ARBA" id="ARBA00023306"/>
    </source>
</evidence>